<evidence type="ECO:0000313" key="3">
    <source>
        <dbReference type="Proteomes" id="UP000551501"/>
    </source>
</evidence>
<proteinExistence type="predicted"/>
<gene>
    <name evidence="2" type="ORF">BKA16_004716</name>
</gene>
<organism evidence="2 3">
    <name type="scientific">Gordonia humi</name>
    <dbReference type="NCBI Taxonomy" id="686429"/>
    <lineage>
        <taxon>Bacteria</taxon>
        <taxon>Bacillati</taxon>
        <taxon>Actinomycetota</taxon>
        <taxon>Actinomycetes</taxon>
        <taxon>Mycobacteriales</taxon>
        <taxon>Gordoniaceae</taxon>
        <taxon>Gordonia</taxon>
    </lineage>
</organism>
<dbReference type="SUPFAM" id="SSF55781">
    <property type="entry name" value="GAF domain-like"/>
    <property type="match status" value="1"/>
</dbReference>
<dbReference type="Gene3D" id="3.30.450.40">
    <property type="match status" value="1"/>
</dbReference>
<evidence type="ECO:0000259" key="1">
    <source>
        <dbReference type="Pfam" id="PF13185"/>
    </source>
</evidence>
<protein>
    <submittedName>
        <fullName evidence="2">GAF domain-containing protein</fullName>
    </submittedName>
</protein>
<dbReference type="Pfam" id="PF13185">
    <property type="entry name" value="GAF_2"/>
    <property type="match status" value="1"/>
</dbReference>
<keyword evidence="3" id="KW-1185">Reference proteome</keyword>
<dbReference type="Proteomes" id="UP000551501">
    <property type="component" value="Unassembled WGS sequence"/>
</dbReference>
<evidence type="ECO:0000313" key="2">
    <source>
        <dbReference type="EMBL" id="MBB4138091.1"/>
    </source>
</evidence>
<comment type="caution">
    <text evidence="2">The sequence shown here is derived from an EMBL/GenBank/DDBJ whole genome shotgun (WGS) entry which is preliminary data.</text>
</comment>
<accession>A0A840F2G4</accession>
<sequence>MTRDERWPTFLTAVRHHTPVRSSLAIELYATDQELGALNLYAETTGAFTRDSVALALNLASHAAIALSSARREEQFDSAAYGALGAFHVSRHRRRAI</sequence>
<dbReference type="AlphaFoldDB" id="A0A840F2G4"/>
<dbReference type="InterPro" id="IPR029016">
    <property type="entry name" value="GAF-like_dom_sf"/>
</dbReference>
<dbReference type="EMBL" id="JACIFP010000003">
    <property type="protein sequence ID" value="MBB4138091.1"/>
    <property type="molecule type" value="Genomic_DNA"/>
</dbReference>
<feature type="domain" description="GAF" evidence="1">
    <location>
        <begin position="15"/>
        <end position="67"/>
    </location>
</feature>
<name>A0A840F2G4_9ACTN</name>
<dbReference type="InterPro" id="IPR003018">
    <property type="entry name" value="GAF"/>
</dbReference>
<reference evidence="2 3" key="1">
    <citation type="submission" date="2020-08" db="EMBL/GenBank/DDBJ databases">
        <title>Sequencing the genomes of 1000 actinobacteria strains.</title>
        <authorList>
            <person name="Klenk H.-P."/>
        </authorList>
    </citation>
    <scope>NUCLEOTIDE SEQUENCE [LARGE SCALE GENOMIC DNA]</scope>
    <source>
        <strain evidence="2 3">DSM 45298</strain>
    </source>
</reference>